<dbReference type="PANTHER" id="PTHR33053:SF24">
    <property type="entry name" value="TRANSPOSASE DOMAIN-CONTAINING PROTEIN"/>
    <property type="match status" value="1"/>
</dbReference>
<dbReference type="InParanoid" id="A0A6P7FI62"/>
<name>A0A6P7FI62_DIAVI</name>
<protein>
    <submittedName>
        <fullName evidence="1">Uncharacterized protein LOC114330592</fullName>
    </submittedName>
</protein>
<evidence type="ECO:0000313" key="1">
    <source>
        <dbReference type="RefSeq" id="XP_028135789.1"/>
    </source>
</evidence>
<dbReference type="PANTHER" id="PTHR33053">
    <property type="entry name" value="PROTEIN, PUTATIVE-RELATED"/>
    <property type="match status" value="1"/>
</dbReference>
<organism evidence="1">
    <name type="scientific">Diabrotica virgifera virgifera</name>
    <name type="common">western corn rootworm</name>
    <dbReference type="NCBI Taxonomy" id="50390"/>
    <lineage>
        <taxon>Eukaryota</taxon>
        <taxon>Metazoa</taxon>
        <taxon>Ecdysozoa</taxon>
        <taxon>Arthropoda</taxon>
        <taxon>Hexapoda</taxon>
        <taxon>Insecta</taxon>
        <taxon>Pterygota</taxon>
        <taxon>Neoptera</taxon>
        <taxon>Endopterygota</taxon>
        <taxon>Coleoptera</taxon>
        <taxon>Polyphaga</taxon>
        <taxon>Cucujiformia</taxon>
        <taxon>Chrysomeloidea</taxon>
        <taxon>Chrysomelidae</taxon>
        <taxon>Galerucinae</taxon>
        <taxon>Diabroticina</taxon>
        <taxon>Diabroticites</taxon>
        <taxon>Diabrotica</taxon>
    </lineage>
</organism>
<reference evidence="1" key="1">
    <citation type="submission" date="2025-08" db="UniProtKB">
        <authorList>
            <consortium name="RefSeq"/>
        </authorList>
    </citation>
    <scope>IDENTIFICATION</scope>
    <source>
        <tissue evidence="1">Whole insect</tissue>
    </source>
</reference>
<sequence>QVWKKQSDNNIVSNCINEITCNDIHDILDADSEQNIDDLENIHKDYMEKVDDCADLDNLEDHESTTENIPQSSVTKLLHILKPFHKHLPLDCQTLLKTPRTVNTIALHNGEYVHFNIKDTILNILSKCQLLTNILELSVNIDGLPLFNSSSKQFWPILGLIKNICSPFVIGIFCGTSKPEHLQLFLQEFIKDISSLMQHGLKYGNTVYELKLYNFICDAPARAFVKCIKSHSGYSSCEKCAEHGSYIKGRVVFKSCSKSAKRTDETFILQSDEDHHIGISPLLELNIGLVSTFPIDYMHAVCLGVMRKLLHFWIGGNLNVRLQAYSVKLLSQSLLFLRPFIVKEIDRKPRSLSELARWKATEFPLGYYIARVVVQSEFKNHSGSNKAMTCLASSY</sequence>
<gene>
    <name evidence="1" type="primary">LOC114330592</name>
</gene>
<feature type="non-terminal residue" evidence="1">
    <location>
        <position position="1"/>
    </location>
</feature>
<dbReference type="RefSeq" id="XP_028135789.1">
    <property type="nucleotide sequence ID" value="XM_028279988.1"/>
</dbReference>
<accession>A0A6P7FI62</accession>
<proteinExistence type="predicted"/>
<dbReference type="AlphaFoldDB" id="A0A6P7FI62"/>